<proteinExistence type="predicted"/>
<dbReference type="AlphaFoldDB" id="A0A2G5SXY1"/>
<dbReference type="Proteomes" id="UP000230233">
    <property type="component" value="Chromosome X"/>
</dbReference>
<evidence type="ECO:0000256" key="1">
    <source>
        <dbReference type="SAM" id="Phobius"/>
    </source>
</evidence>
<feature type="transmembrane region" description="Helical" evidence="1">
    <location>
        <begin position="41"/>
        <end position="66"/>
    </location>
</feature>
<keyword evidence="3" id="KW-1185">Reference proteome</keyword>
<evidence type="ECO:0000313" key="3">
    <source>
        <dbReference type="Proteomes" id="UP000230233"/>
    </source>
</evidence>
<feature type="transmembrane region" description="Helical" evidence="1">
    <location>
        <begin position="12"/>
        <end position="35"/>
    </location>
</feature>
<comment type="caution">
    <text evidence="2">The sequence shown here is derived from an EMBL/GenBank/DDBJ whole genome shotgun (WGS) entry which is preliminary data.</text>
</comment>
<keyword evidence="1" id="KW-0472">Membrane</keyword>
<dbReference type="EMBL" id="PDUG01000006">
    <property type="protein sequence ID" value="PIC19769.1"/>
    <property type="molecule type" value="Genomic_DNA"/>
</dbReference>
<reference evidence="3" key="1">
    <citation type="submission" date="2017-10" db="EMBL/GenBank/DDBJ databases">
        <title>Rapid genome shrinkage in a self-fertile nematode reveals novel sperm competition proteins.</title>
        <authorList>
            <person name="Yin D."/>
            <person name="Schwarz E.M."/>
            <person name="Thomas C.G."/>
            <person name="Felde R.L."/>
            <person name="Korf I.F."/>
            <person name="Cutter A.D."/>
            <person name="Schartner C.M."/>
            <person name="Ralston E.J."/>
            <person name="Meyer B.J."/>
            <person name="Haag E.S."/>
        </authorList>
    </citation>
    <scope>NUCLEOTIDE SEQUENCE [LARGE SCALE GENOMIC DNA]</scope>
    <source>
        <strain evidence="3">JU1422</strain>
    </source>
</reference>
<name>A0A2G5SXY1_9PELO</name>
<evidence type="ECO:0000313" key="2">
    <source>
        <dbReference type="EMBL" id="PIC19769.1"/>
    </source>
</evidence>
<protein>
    <submittedName>
        <fullName evidence="2">Uncharacterized protein</fullName>
    </submittedName>
</protein>
<gene>
    <name evidence="2" type="primary">Cnig_chr_X.g25191</name>
    <name evidence="2" type="ORF">B9Z55_025191</name>
</gene>
<accession>A0A2G5SXY1</accession>
<keyword evidence="1" id="KW-1133">Transmembrane helix</keyword>
<keyword evidence="1" id="KW-0812">Transmembrane</keyword>
<organism evidence="2 3">
    <name type="scientific">Caenorhabditis nigoni</name>
    <dbReference type="NCBI Taxonomy" id="1611254"/>
    <lineage>
        <taxon>Eukaryota</taxon>
        <taxon>Metazoa</taxon>
        <taxon>Ecdysozoa</taxon>
        <taxon>Nematoda</taxon>
        <taxon>Chromadorea</taxon>
        <taxon>Rhabditida</taxon>
        <taxon>Rhabditina</taxon>
        <taxon>Rhabditomorpha</taxon>
        <taxon>Rhabditoidea</taxon>
        <taxon>Rhabditidae</taxon>
        <taxon>Peloderinae</taxon>
        <taxon>Caenorhabditis</taxon>
    </lineage>
</organism>
<sequence>MHLVLFVVRMTTLFLIFTTTMITMTAIIVFEYVLGDDLNPITVTLLIGSIFSKFEIEIFSIGYVLLFSTHGSLLYSQNFGLAHGDRRVPRGH</sequence>